<evidence type="ECO:0000256" key="2">
    <source>
        <dbReference type="ARBA" id="ARBA00022723"/>
    </source>
</evidence>
<evidence type="ECO:0000256" key="4">
    <source>
        <dbReference type="ARBA" id="ARBA00022833"/>
    </source>
</evidence>
<sequence>MTSNPLPTKRSFLPIDFKITDWDSIKGFYKLLLNREIDSLEDLRTWLSHRSELEGVIAEDAGWRYIHMTCDTGNEEYRKKYEEYITAILPKLMPLSHQLDEKVVQCSYSTILGKETGYNLLVRCLGTHIQLYKDENIPLFTSIQLQAQEYGKTVSEMTIARDGQELTIQQAATYLESSDRKLREEVYNQINTRRLQDKDQLDTLYSSLVKERNTVATNAGFNSFTEYSFVSLKRFDYTPEDCFAFHESIQQVVVPFVNQIAENQKKSLKVDKLRPWDHHADPHGMPPLRAFQNTEELLQKTIKVLDKLHPFIGDCLRTMQRMGRFDLDSRKGKAPGGYNYPLVESGVPFIFMNAATDFQNVITLLHEAGHAIHSFLMHELSLNDFKQITSEMAELASMSMELLTINYWDIFLDNPTDVKRAKREHLEGIIKRLAWIATIDKFQHWVYANPNHTAIDRKEAWNNIFDTFTDNVTCWDNYEEAKDFLWQKQLHLFEVPFYYIEYGIAQLGAIGVWKNYKNNPAEALQNYLDALRLGYTQPLPYMYKMAGTQFDLSKAHIQSLVSFLKQEWEQAL</sequence>
<dbReference type="RefSeq" id="WP_012472905.1">
    <property type="nucleotide sequence ID" value="NC_010830.1"/>
</dbReference>
<dbReference type="KEGG" id="aas:Aasi_0755"/>
<evidence type="ECO:0000256" key="5">
    <source>
        <dbReference type="ARBA" id="ARBA00023049"/>
    </source>
</evidence>
<keyword evidence="9" id="KW-1185">Reference proteome</keyword>
<dbReference type="GO" id="GO:0004222">
    <property type="term" value="F:metalloendopeptidase activity"/>
    <property type="evidence" value="ECO:0007669"/>
    <property type="project" value="InterPro"/>
</dbReference>
<dbReference type="Proteomes" id="UP000001227">
    <property type="component" value="Chromosome"/>
</dbReference>
<organism evidence="8 9">
    <name type="scientific">Amoebophilus asiaticus (strain 5a2)</name>
    <dbReference type="NCBI Taxonomy" id="452471"/>
    <lineage>
        <taxon>Bacteria</taxon>
        <taxon>Pseudomonadati</taxon>
        <taxon>Bacteroidota</taxon>
        <taxon>Cytophagia</taxon>
        <taxon>Cytophagales</taxon>
        <taxon>Amoebophilaceae</taxon>
        <taxon>Candidatus Amoebophilus</taxon>
    </lineage>
</organism>
<keyword evidence="1 6" id="KW-0645">Protease</keyword>
<keyword evidence="5 6" id="KW-0482">Metalloprotease</keyword>
<comment type="cofactor">
    <cofactor evidence="6">
        <name>Zn(2+)</name>
        <dbReference type="ChEBI" id="CHEBI:29105"/>
    </cofactor>
    <text evidence="6">Binds 1 zinc ion.</text>
</comment>
<accession>B3ESD4</accession>
<dbReference type="PANTHER" id="PTHR11804:SF48">
    <property type="entry name" value="PUTATIVE-RELATED"/>
    <property type="match status" value="1"/>
</dbReference>
<evidence type="ECO:0000256" key="1">
    <source>
        <dbReference type="ARBA" id="ARBA00022670"/>
    </source>
</evidence>
<dbReference type="GO" id="GO:0006508">
    <property type="term" value="P:proteolysis"/>
    <property type="evidence" value="ECO:0007669"/>
    <property type="project" value="UniProtKB-KW"/>
</dbReference>
<evidence type="ECO:0000313" key="8">
    <source>
        <dbReference type="EMBL" id="ACE06136.1"/>
    </source>
</evidence>
<protein>
    <recommendedName>
        <fullName evidence="7">Peptidase M3A/M3B catalytic domain-containing protein</fullName>
    </recommendedName>
</protein>
<evidence type="ECO:0000256" key="6">
    <source>
        <dbReference type="RuleBase" id="RU003435"/>
    </source>
</evidence>
<feature type="domain" description="Peptidase M3A/M3B catalytic" evidence="7">
    <location>
        <begin position="174"/>
        <end position="559"/>
    </location>
</feature>
<dbReference type="CDD" id="cd09606">
    <property type="entry name" value="M3B_PepF"/>
    <property type="match status" value="1"/>
</dbReference>
<dbReference type="AlphaFoldDB" id="B3ESD4"/>
<evidence type="ECO:0000313" key="9">
    <source>
        <dbReference type="Proteomes" id="UP000001227"/>
    </source>
</evidence>
<dbReference type="Gene3D" id="1.10.1370.30">
    <property type="match status" value="1"/>
</dbReference>
<dbReference type="GO" id="GO:0006518">
    <property type="term" value="P:peptide metabolic process"/>
    <property type="evidence" value="ECO:0007669"/>
    <property type="project" value="TreeGrafter"/>
</dbReference>
<dbReference type="HOGENOM" id="CLU_030403_3_0_10"/>
<keyword evidence="2 6" id="KW-0479">Metal-binding</keyword>
<keyword evidence="4 6" id="KW-0862">Zinc</keyword>
<dbReference type="NCBIfam" id="TIGR02289">
    <property type="entry name" value="M3_not_pepF"/>
    <property type="match status" value="1"/>
</dbReference>
<dbReference type="GO" id="GO:0046872">
    <property type="term" value="F:metal ion binding"/>
    <property type="evidence" value="ECO:0007669"/>
    <property type="project" value="UniProtKB-UniRule"/>
</dbReference>
<dbReference type="InterPro" id="IPR001567">
    <property type="entry name" value="Pept_M3A_M3B_dom"/>
</dbReference>
<dbReference type="OrthoDB" id="9762795at2"/>
<keyword evidence="3 6" id="KW-0378">Hydrolase</keyword>
<dbReference type="STRING" id="452471.Aasi_0755"/>
<comment type="similarity">
    <text evidence="6">Belongs to the peptidase M3 family.</text>
</comment>
<reference evidence="8 9" key="1">
    <citation type="journal article" date="2010" name="J. Bacteriol.">
        <title>The genome of the amoeba symbiont 'Candidatus Amoebophilus asiaticus' reveals common mechanisms for host cell interaction among amoeba-associated bacteria.</title>
        <authorList>
            <person name="Schmitz-Esser S."/>
            <person name="Tischler P."/>
            <person name="Arnold R."/>
            <person name="Montanaro J."/>
            <person name="Wagner M."/>
            <person name="Rattei T."/>
            <person name="Horn M."/>
        </authorList>
    </citation>
    <scope>NUCLEOTIDE SEQUENCE [LARGE SCALE GENOMIC DNA]</scope>
    <source>
        <strain evidence="8 9">5a2</strain>
    </source>
</reference>
<proteinExistence type="inferred from homology"/>
<gene>
    <name evidence="8" type="ordered locus">Aasi_0755</name>
</gene>
<dbReference type="PANTHER" id="PTHR11804">
    <property type="entry name" value="PROTEASE M3 THIMET OLIGOPEPTIDASE-RELATED"/>
    <property type="match status" value="1"/>
</dbReference>
<name>B3ESD4_AMOA5</name>
<dbReference type="SUPFAM" id="SSF55486">
    <property type="entry name" value="Metalloproteases ('zincins'), catalytic domain"/>
    <property type="match status" value="1"/>
</dbReference>
<evidence type="ECO:0000259" key="7">
    <source>
        <dbReference type="Pfam" id="PF01432"/>
    </source>
</evidence>
<dbReference type="eggNOG" id="COG1164">
    <property type="taxonomic scope" value="Bacteria"/>
</dbReference>
<dbReference type="Pfam" id="PF01432">
    <property type="entry name" value="Peptidase_M3"/>
    <property type="match status" value="1"/>
</dbReference>
<dbReference type="InterPro" id="IPR011976">
    <property type="entry name" value="Pept_M3B_oligopep-rel"/>
</dbReference>
<evidence type="ECO:0000256" key="3">
    <source>
        <dbReference type="ARBA" id="ARBA00022801"/>
    </source>
</evidence>
<dbReference type="EMBL" id="CP001102">
    <property type="protein sequence ID" value="ACE06136.1"/>
    <property type="molecule type" value="Genomic_DNA"/>
</dbReference>
<dbReference type="InterPro" id="IPR045090">
    <property type="entry name" value="Pept_M3A_M3B"/>
</dbReference>